<protein>
    <submittedName>
        <fullName evidence="4">Glycosyltransferase family 4 protein</fullName>
    </submittedName>
</protein>
<dbReference type="CDD" id="cd03809">
    <property type="entry name" value="GT4_MtfB-like"/>
    <property type="match status" value="1"/>
</dbReference>
<dbReference type="EMBL" id="JACSQV010000023">
    <property type="protein sequence ID" value="MBD7920215.1"/>
    <property type="molecule type" value="Genomic_DNA"/>
</dbReference>
<dbReference type="InterPro" id="IPR028098">
    <property type="entry name" value="Glyco_trans_4-like_N"/>
</dbReference>
<dbReference type="Pfam" id="PF13439">
    <property type="entry name" value="Glyco_transf_4"/>
    <property type="match status" value="1"/>
</dbReference>
<dbReference type="Pfam" id="PF13692">
    <property type="entry name" value="Glyco_trans_1_4"/>
    <property type="match status" value="1"/>
</dbReference>
<dbReference type="PANTHER" id="PTHR46401">
    <property type="entry name" value="GLYCOSYLTRANSFERASE WBBK-RELATED"/>
    <property type="match status" value="1"/>
</dbReference>
<evidence type="ECO:0000313" key="4">
    <source>
        <dbReference type="EMBL" id="MBD7920215.1"/>
    </source>
</evidence>
<proteinExistence type="predicted"/>
<sequence length="363" mass="38727">MVVEQLYQPVPGGSGTYVVALGDALRRREDLRVVGIAAAHRGAPAADWRTQVPVRHAPLPRRLLYAAWQHAHVPRAEHVARTALDVCHATTWAVPPTRAPLVVTVHDLAFLEGPELFTPHGNAFFRRALDDVRRRADAVVVPSRATADDCVRAGIDPDLLHVVPHGVDVPRPSPTAVAAAQARLDVGSDYVMWAGTVEPRKNVDRLLEAYAAAVAADPGVPDLVLTGPAGWGAEPVVPPSVRTRVRRTGRVSRDDLHALLAGATAFVFPSLSEGFGFPVLEAMAHGTPVVTSRATACAEVLGDTGVLVDPLDVDDIARGILTALGPDGARMRVAGRARAATYTWDTAAERTVDAYRAAVRRRA</sequence>
<evidence type="ECO:0000313" key="5">
    <source>
        <dbReference type="Proteomes" id="UP000604241"/>
    </source>
</evidence>
<keyword evidence="2" id="KW-0808">Transferase</keyword>
<dbReference type="PANTHER" id="PTHR46401:SF2">
    <property type="entry name" value="GLYCOSYLTRANSFERASE WBBK-RELATED"/>
    <property type="match status" value="1"/>
</dbReference>
<dbReference type="Gene3D" id="3.40.50.2000">
    <property type="entry name" value="Glycogen Phosphorylase B"/>
    <property type="match status" value="2"/>
</dbReference>
<keyword evidence="5" id="KW-1185">Reference proteome</keyword>
<accession>A0ABR8QIJ2</accession>
<keyword evidence="1" id="KW-0328">Glycosyltransferase</keyword>
<organism evidence="4 5">
    <name type="scientific">Cellulomonas avistercoris</name>
    <dbReference type="NCBI Taxonomy" id="2762242"/>
    <lineage>
        <taxon>Bacteria</taxon>
        <taxon>Bacillati</taxon>
        <taxon>Actinomycetota</taxon>
        <taxon>Actinomycetes</taxon>
        <taxon>Micrococcales</taxon>
        <taxon>Cellulomonadaceae</taxon>
        <taxon>Cellulomonas</taxon>
    </lineage>
</organism>
<evidence type="ECO:0000259" key="3">
    <source>
        <dbReference type="Pfam" id="PF13439"/>
    </source>
</evidence>
<gene>
    <name evidence="4" type="ORF">H9657_18235</name>
</gene>
<dbReference type="Proteomes" id="UP000604241">
    <property type="component" value="Unassembled WGS sequence"/>
</dbReference>
<evidence type="ECO:0000256" key="1">
    <source>
        <dbReference type="ARBA" id="ARBA00022676"/>
    </source>
</evidence>
<dbReference type="SUPFAM" id="SSF53756">
    <property type="entry name" value="UDP-Glycosyltransferase/glycogen phosphorylase"/>
    <property type="match status" value="1"/>
</dbReference>
<reference evidence="4 5" key="1">
    <citation type="submission" date="2020-08" db="EMBL/GenBank/DDBJ databases">
        <title>A Genomic Blueprint of the Chicken Gut Microbiome.</title>
        <authorList>
            <person name="Gilroy R."/>
            <person name="Ravi A."/>
            <person name="Getino M."/>
            <person name="Pursley I."/>
            <person name="Horton D.L."/>
            <person name="Alikhan N.-F."/>
            <person name="Baker D."/>
            <person name="Gharbi K."/>
            <person name="Hall N."/>
            <person name="Watson M."/>
            <person name="Adriaenssens E.M."/>
            <person name="Foster-Nyarko E."/>
            <person name="Jarju S."/>
            <person name="Secka A."/>
            <person name="Antonio M."/>
            <person name="Oren A."/>
            <person name="Chaudhuri R."/>
            <person name="La Ragione R.M."/>
            <person name="Hildebrand F."/>
            <person name="Pallen M.J."/>
        </authorList>
    </citation>
    <scope>NUCLEOTIDE SEQUENCE [LARGE SCALE GENOMIC DNA]</scope>
    <source>
        <strain evidence="4 5">Sa3CUA2</strain>
    </source>
</reference>
<evidence type="ECO:0000256" key="2">
    <source>
        <dbReference type="ARBA" id="ARBA00022679"/>
    </source>
</evidence>
<feature type="domain" description="Glycosyltransferase subfamily 4-like N-terminal" evidence="3">
    <location>
        <begin position="11"/>
        <end position="169"/>
    </location>
</feature>
<name>A0ABR8QIJ2_9CELL</name>
<comment type="caution">
    <text evidence="4">The sequence shown here is derived from an EMBL/GenBank/DDBJ whole genome shotgun (WGS) entry which is preliminary data.</text>
</comment>